<feature type="compositionally biased region" description="Low complexity" evidence="2">
    <location>
        <begin position="296"/>
        <end position="308"/>
    </location>
</feature>
<protein>
    <recommendedName>
        <fullName evidence="6">Hexosyltransferase</fullName>
    </recommendedName>
</protein>
<name>A0A835LZP1_9MAGN</name>
<keyword evidence="3" id="KW-1133">Transmembrane helix</keyword>
<dbReference type="PANTHER" id="PTHR11183">
    <property type="entry name" value="GLYCOGENIN SUBFAMILY MEMBER"/>
    <property type="match status" value="1"/>
</dbReference>
<evidence type="ECO:0008006" key="6">
    <source>
        <dbReference type="Google" id="ProtNLM"/>
    </source>
</evidence>
<dbReference type="AlphaFoldDB" id="A0A835LZP1"/>
<gene>
    <name evidence="4" type="ORF">IFM89_012348</name>
</gene>
<evidence type="ECO:0000256" key="2">
    <source>
        <dbReference type="SAM" id="MobiDB-lite"/>
    </source>
</evidence>
<dbReference type="InterPro" id="IPR050587">
    <property type="entry name" value="GNT1/Glycosyltrans_8"/>
</dbReference>
<evidence type="ECO:0000256" key="1">
    <source>
        <dbReference type="ARBA" id="ARBA00023211"/>
    </source>
</evidence>
<keyword evidence="5" id="KW-1185">Reference proteome</keyword>
<evidence type="ECO:0000313" key="4">
    <source>
        <dbReference type="EMBL" id="KAF9609009.1"/>
    </source>
</evidence>
<proteinExistence type="predicted"/>
<dbReference type="OrthoDB" id="2014201at2759"/>
<evidence type="ECO:0000313" key="5">
    <source>
        <dbReference type="Proteomes" id="UP000631114"/>
    </source>
</evidence>
<reference evidence="4 5" key="1">
    <citation type="submission" date="2020-10" db="EMBL/GenBank/DDBJ databases">
        <title>The Coptis chinensis genome and diversification of protoberbering-type alkaloids.</title>
        <authorList>
            <person name="Wang B."/>
            <person name="Shu S."/>
            <person name="Song C."/>
            <person name="Liu Y."/>
        </authorList>
    </citation>
    <scope>NUCLEOTIDE SEQUENCE [LARGE SCALE GENOMIC DNA]</scope>
    <source>
        <strain evidence="4">HL-2020</strain>
        <tissue evidence="4">Leaf</tissue>
    </source>
</reference>
<accession>A0A835LZP1</accession>
<sequence>MLSFRDETNKRRFLRSKDVEVEKPFHLPIQDKGSTCNKFLSLKVVLVIIIFGTFITLLRSPTAYHSERLLHATSRPSFVGRWMRERPILDPRYVSHLDINWDQILRTIGKMTETHSCRGIGLLNFNESETNLWKRRMPDAIHVSVHLDYVRDNVTWESLYPEWIDEEQESEVPFCPSLPEPSIPGNPKLHLIAVKLPCQRLANWSRDISRLHLQLAAARISASRKRYQTMHVLFVSECFPIPNLFHCKDLVIHEGNVWLYKPKLNILREKLRLPVGSCELAVPFKAKGQVLRQLDGKSGSSRGSGIRKLNQKRDEEEKKAMKTRLFGSEPPVLYVLHYLGLKPWLCFRDYDCNWNVDILREFASDVAHKRWWKVHDAMPEHLQKFCLIRTKQKAGLEWNRRQAEKANYTDGHWRITIKDKRLKTCSEELCNWKSMLSHWGETNWTDDDTFVPTNPVIASKPLSNL</sequence>
<keyword evidence="3" id="KW-0472">Membrane</keyword>
<keyword evidence="1" id="KW-0464">Manganese</keyword>
<keyword evidence="3" id="KW-0812">Transmembrane</keyword>
<feature type="region of interest" description="Disordered" evidence="2">
    <location>
        <begin position="295"/>
        <end position="316"/>
    </location>
</feature>
<organism evidence="4 5">
    <name type="scientific">Coptis chinensis</name>
    <dbReference type="NCBI Taxonomy" id="261450"/>
    <lineage>
        <taxon>Eukaryota</taxon>
        <taxon>Viridiplantae</taxon>
        <taxon>Streptophyta</taxon>
        <taxon>Embryophyta</taxon>
        <taxon>Tracheophyta</taxon>
        <taxon>Spermatophyta</taxon>
        <taxon>Magnoliopsida</taxon>
        <taxon>Ranunculales</taxon>
        <taxon>Ranunculaceae</taxon>
        <taxon>Coptidoideae</taxon>
        <taxon>Coptis</taxon>
    </lineage>
</organism>
<feature type="transmembrane region" description="Helical" evidence="3">
    <location>
        <begin position="40"/>
        <end position="58"/>
    </location>
</feature>
<comment type="caution">
    <text evidence="4">The sequence shown here is derived from an EMBL/GenBank/DDBJ whole genome shotgun (WGS) entry which is preliminary data.</text>
</comment>
<dbReference type="EMBL" id="JADFTS010000004">
    <property type="protein sequence ID" value="KAF9609009.1"/>
    <property type="molecule type" value="Genomic_DNA"/>
</dbReference>
<dbReference type="Proteomes" id="UP000631114">
    <property type="component" value="Unassembled WGS sequence"/>
</dbReference>
<evidence type="ECO:0000256" key="3">
    <source>
        <dbReference type="SAM" id="Phobius"/>
    </source>
</evidence>